<evidence type="ECO:0000256" key="3">
    <source>
        <dbReference type="ARBA" id="ARBA00022737"/>
    </source>
</evidence>
<organism evidence="10 11">
    <name type="scientific">Adineta ricciae</name>
    <name type="common">Rotifer</name>
    <dbReference type="NCBI Taxonomy" id="249248"/>
    <lineage>
        <taxon>Eukaryota</taxon>
        <taxon>Metazoa</taxon>
        <taxon>Spiralia</taxon>
        <taxon>Gnathifera</taxon>
        <taxon>Rotifera</taxon>
        <taxon>Eurotatoria</taxon>
        <taxon>Bdelloidea</taxon>
        <taxon>Adinetida</taxon>
        <taxon>Adinetidae</taxon>
        <taxon>Adineta</taxon>
    </lineage>
</organism>
<dbReference type="InterPro" id="IPR015048">
    <property type="entry name" value="DUF1899"/>
</dbReference>
<evidence type="ECO:0000256" key="8">
    <source>
        <dbReference type="SAM" id="MobiDB-lite"/>
    </source>
</evidence>
<sequence length="592" mass="66208">MPSLSVPVMNNVQMKRMVMFEKPALANPSLMDINETEFKMPFKVRISKFRHVFGSPYREQDCYKNIPITRNAHDGSFCAVNSKFLAIVTETSGGGSFLVILLTEVGRVDVDHPRITGHRGPVVDLKFNPFNDNEIASCSDDGTVKVWYIPNDGLKADTYQWKVDLHGHQRRVDYIEWHPTAQNLILSAGLDHQVVLWNVERAEPIQVYRCHPDAIQSISWNRNGSLFATTCKDKHIRVIDPRTGRVITKGIGHQGPKTSKVVFLGETNRLLSTGFGKQFERQISIWNANDLSKPLTVETVDFSAGALIPYYDHDTRTVYLAGKGDGNIRYYEVNDQGEPYLYFLSEYKSSSPQRCLGVMPKIGLDVTRNEIMRFYKLFATGSVCEPISMIVPRKAEAFQLDIYPDTPGPYPALTPDEWISGIDRDPILVSMKDRIEGTNMPKITTYRTLDSTSTTPVLSHRGTTSRTNQPPIAEVAPTPKQTPADHSPPSPISIEKMSMSMSQSQPHLHPANKGLRKIESLKMPATSVEFNNVSKKEERKSAVEQRRTFAAVRRLGRTSSCGILLNPSDEVIPPVSAPSVLPPPLLPPAPPE</sequence>
<dbReference type="FunFam" id="2.130.10.10:FF:000502">
    <property type="entry name" value="Coronin"/>
    <property type="match status" value="1"/>
</dbReference>
<feature type="compositionally biased region" description="Pro residues" evidence="8">
    <location>
        <begin position="580"/>
        <end position="592"/>
    </location>
</feature>
<dbReference type="EMBL" id="CAJNOR010007148">
    <property type="protein sequence ID" value="CAF1611746.1"/>
    <property type="molecule type" value="Genomic_DNA"/>
</dbReference>
<dbReference type="Proteomes" id="UP000663828">
    <property type="component" value="Unassembled WGS sequence"/>
</dbReference>
<evidence type="ECO:0000256" key="4">
    <source>
        <dbReference type="ARBA" id="ARBA00023054"/>
    </source>
</evidence>
<feature type="repeat" description="WD" evidence="6">
    <location>
        <begin position="115"/>
        <end position="147"/>
    </location>
</feature>
<dbReference type="InterPro" id="IPR036322">
    <property type="entry name" value="WD40_repeat_dom_sf"/>
</dbReference>
<evidence type="ECO:0000256" key="7">
    <source>
        <dbReference type="RuleBase" id="RU280818"/>
    </source>
</evidence>
<dbReference type="InterPro" id="IPR019775">
    <property type="entry name" value="WD40_repeat_CS"/>
</dbReference>
<accession>A0A816BMD0</accession>
<dbReference type="InterPro" id="IPR015505">
    <property type="entry name" value="Coronin"/>
</dbReference>
<dbReference type="SMART" id="SM01167">
    <property type="entry name" value="DUF1900"/>
    <property type="match status" value="1"/>
</dbReference>
<dbReference type="Pfam" id="PF08953">
    <property type="entry name" value="DUF1899"/>
    <property type="match status" value="1"/>
</dbReference>
<feature type="domain" description="DUF1899" evidence="9">
    <location>
        <begin position="41"/>
        <end position="106"/>
    </location>
</feature>
<keyword evidence="11" id="KW-1185">Reference proteome</keyword>
<dbReference type="SMART" id="SM01166">
    <property type="entry name" value="DUF1899"/>
    <property type="match status" value="1"/>
</dbReference>
<feature type="repeat" description="WD" evidence="6">
    <location>
        <begin position="208"/>
        <end position="249"/>
    </location>
</feature>
<dbReference type="PANTHER" id="PTHR10856">
    <property type="entry name" value="CORONIN"/>
    <property type="match status" value="1"/>
</dbReference>
<dbReference type="AlphaFoldDB" id="A0A816BMD0"/>
<dbReference type="Pfam" id="PF00400">
    <property type="entry name" value="WD40"/>
    <property type="match status" value="3"/>
</dbReference>
<dbReference type="Gene3D" id="2.130.10.10">
    <property type="entry name" value="YVTN repeat-like/Quinoprotein amine dehydrogenase"/>
    <property type="match status" value="1"/>
</dbReference>
<dbReference type="InterPro" id="IPR015943">
    <property type="entry name" value="WD40/YVTN_repeat-like_dom_sf"/>
</dbReference>
<dbReference type="PROSITE" id="PS00678">
    <property type="entry name" value="WD_REPEATS_1"/>
    <property type="match status" value="1"/>
</dbReference>
<keyword evidence="2 6" id="KW-0853">WD repeat</keyword>
<keyword evidence="5" id="KW-0009">Actin-binding</keyword>
<dbReference type="PROSITE" id="PS50294">
    <property type="entry name" value="WD_REPEATS_REGION"/>
    <property type="match status" value="2"/>
</dbReference>
<reference evidence="10" key="1">
    <citation type="submission" date="2021-02" db="EMBL/GenBank/DDBJ databases">
        <authorList>
            <person name="Nowell W R."/>
        </authorList>
    </citation>
    <scope>NUCLEOTIDE SEQUENCE</scope>
</reference>
<dbReference type="PANTHER" id="PTHR10856:SF44">
    <property type="entry name" value="CORONIN"/>
    <property type="match status" value="1"/>
</dbReference>
<dbReference type="GO" id="GO:0051015">
    <property type="term" value="F:actin filament binding"/>
    <property type="evidence" value="ECO:0007669"/>
    <property type="project" value="TreeGrafter"/>
</dbReference>
<feature type="non-terminal residue" evidence="10">
    <location>
        <position position="592"/>
    </location>
</feature>
<comment type="caution">
    <text evidence="10">The sequence shown here is derived from an EMBL/GenBank/DDBJ whole genome shotgun (WGS) entry which is preliminary data.</text>
</comment>
<comment type="similarity">
    <text evidence="1 7">Belongs to the WD repeat coronin family.</text>
</comment>
<dbReference type="SMART" id="SM00320">
    <property type="entry name" value="WD40"/>
    <property type="match status" value="4"/>
</dbReference>
<name>A0A816BMD0_ADIRI</name>
<feature type="compositionally biased region" description="Polar residues" evidence="8">
    <location>
        <begin position="461"/>
        <end position="470"/>
    </location>
</feature>
<keyword evidence="4" id="KW-0175">Coiled coil</keyword>
<keyword evidence="3 7" id="KW-0677">Repeat</keyword>
<evidence type="ECO:0000256" key="5">
    <source>
        <dbReference type="ARBA" id="ARBA00023203"/>
    </source>
</evidence>
<protein>
    <recommendedName>
        <fullName evidence="7">Coronin</fullName>
    </recommendedName>
</protein>
<evidence type="ECO:0000259" key="9">
    <source>
        <dbReference type="SMART" id="SM01166"/>
    </source>
</evidence>
<evidence type="ECO:0000256" key="1">
    <source>
        <dbReference type="ARBA" id="ARBA00009482"/>
    </source>
</evidence>
<evidence type="ECO:0000313" key="10">
    <source>
        <dbReference type="EMBL" id="CAF1611746.1"/>
    </source>
</evidence>
<evidence type="ECO:0000256" key="6">
    <source>
        <dbReference type="PROSITE-ProRule" id="PRU00221"/>
    </source>
</evidence>
<gene>
    <name evidence="10" type="ORF">XAT740_LOCUS48991</name>
</gene>
<feature type="repeat" description="WD" evidence="6">
    <location>
        <begin position="165"/>
        <end position="207"/>
    </location>
</feature>
<feature type="region of interest" description="Disordered" evidence="8">
    <location>
        <begin position="450"/>
        <end position="492"/>
    </location>
</feature>
<dbReference type="Pfam" id="PF16300">
    <property type="entry name" value="WD40_4"/>
    <property type="match status" value="1"/>
</dbReference>
<evidence type="ECO:0000256" key="2">
    <source>
        <dbReference type="ARBA" id="ARBA00022574"/>
    </source>
</evidence>
<dbReference type="SUPFAM" id="SSF50978">
    <property type="entry name" value="WD40 repeat-like"/>
    <property type="match status" value="1"/>
</dbReference>
<dbReference type="InterPro" id="IPR001680">
    <property type="entry name" value="WD40_rpt"/>
</dbReference>
<evidence type="ECO:0000313" key="11">
    <source>
        <dbReference type="Proteomes" id="UP000663828"/>
    </source>
</evidence>
<dbReference type="PROSITE" id="PS50082">
    <property type="entry name" value="WD_REPEATS_2"/>
    <property type="match status" value="3"/>
</dbReference>
<proteinExistence type="inferred from homology"/>
<feature type="region of interest" description="Disordered" evidence="8">
    <location>
        <begin position="572"/>
        <end position="592"/>
    </location>
</feature>